<evidence type="ECO:0000256" key="4">
    <source>
        <dbReference type="ARBA" id="ARBA00022842"/>
    </source>
</evidence>
<dbReference type="GO" id="GO:0005737">
    <property type="term" value="C:cytoplasm"/>
    <property type="evidence" value="ECO:0007669"/>
    <property type="project" value="TreeGrafter"/>
</dbReference>
<dbReference type="PANTHER" id="PTHR11525">
    <property type="entry name" value="FARNESYL-PYROPHOSPHATE SYNTHETASE"/>
    <property type="match status" value="1"/>
</dbReference>
<evidence type="ECO:0000256" key="5">
    <source>
        <dbReference type="RuleBase" id="RU004466"/>
    </source>
</evidence>
<comment type="cofactor">
    <cofactor evidence="1">
        <name>Mg(2+)</name>
        <dbReference type="ChEBI" id="CHEBI:18420"/>
    </cofactor>
</comment>
<dbReference type="OrthoDB" id="10257492at2759"/>
<dbReference type="Gene3D" id="1.10.600.10">
    <property type="entry name" value="Farnesyl Diphosphate Synthase"/>
    <property type="match status" value="1"/>
</dbReference>
<evidence type="ECO:0000313" key="8">
    <source>
        <dbReference type="EMBL" id="CAB9513825.1"/>
    </source>
</evidence>
<dbReference type="InterPro" id="IPR033749">
    <property type="entry name" value="Polyprenyl_synt_CS"/>
</dbReference>
<dbReference type="InterPro" id="IPR000092">
    <property type="entry name" value="Polyprenyl_synt"/>
</dbReference>
<dbReference type="AlphaFoldDB" id="A0A9N8E4P1"/>
<evidence type="ECO:0000256" key="7">
    <source>
        <dbReference type="SAM" id="Phobius"/>
    </source>
</evidence>
<keyword evidence="4" id="KW-0460">Magnesium</keyword>
<evidence type="ECO:0000313" key="9">
    <source>
        <dbReference type="Proteomes" id="UP001153069"/>
    </source>
</evidence>
<dbReference type="GO" id="GO:0004161">
    <property type="term" value="F:dimethylallyltranstransferase activity"/>
    <property type="evidence" value="ECO:0007669"/>
    <property type="project" value="TreeGrafter"/>
</dbReference>
<sequence>MLLLVGVSVGIAGVAMAALWERFDGFVGFFFQELSLQEQVALLALLFALMLAWMGILMNVTGTTTDSSSGSKGNEQQHRQQSKKKKSIAYPFHDMNQALSDRNKFACLYPWLRDSILTVMKQDNELADRHVQDYLTRMMDYTIQGGKYNRGTTVVATYRAILKRALTPLEIAQAATLGWTIELLQAFFLVADDVMDESDSRRGQPCWYQVDDVQMAAINDAFLLESFLFTIVKQHFSHMTCYTQILELLLDVIQKTELGQLLDLQSQEPNKEGDDPLSHFTPERYRLIVRYKTAFYSFYLPIALAMSLAGITDEGSYRVAKEICGTMGEYFQVQDDVLDCYGDPRRGGEMGSDIQDKKCTWLIVQALQNASKEQKRILKENYGNANDEESTELVKQVYRDLALDKVF</sequence>
<evidence type="ECO:0000256" key="2">
    <source>
        <dbReference type="ARBA" id="ARBA00022679"/>
    </source>
</evidence>
<keyword evidence="2 5" id="KW-0808">Transferase</keyword>
<dbReference type="GO" id="GO:0004337">
    <property type="term" value="F:(2E,6E)-farnesyl diphosphate synthase activity"/>
    <property type="evidence" value="ECO:0007669"/>
    <property type="project" value="TreeGrafter"/>
</dbReference>
<keyword evidence="7" id="KW-1133">Transmembrane helix</keyword>
<evidence type="ECO:0000256" key="1">
    <source>
        <dbReference type="ARBA" id="ARBA00001946"/>
    </source>
</evidence>
<dbReference type="GO" id="GO:0046872">
    <property type="term" value="F:metal ion binding"/>
    <property type="evidence" value="ECO:0007669"/>
    <property type="project" value="UniProtKB-KW"/>
</dbReference>
<gene>
    <name evidence="8" type="ORF">SEMRO_616_G175930.1</name>
</gene>
<keyword evidence="7" id="KW-0472">Membrane</keyword>
<comment type="caution">
    <text evidence="8">The sequence shown here is derived from an EMBL/GenBank/DDBJ whole genome shotgun (WGS) entry which is preliminary data.</text>
</comment>
<feature type="region of interest" description="Disordered" evidence="6">
    <location>
        <begin position="64"/>
        <end position="86"/>
    </location>
</feature>
<dbReference type="Proteomes" id="UP001153069">
    <property type="component" value="Unassembled WGS sequence"/>
</dbReference>
<comment type="similarity">
    <text evidence="5">Belongs to the FPP/GGPP synthase family.</text>
</comment>
<keyword evidence="7" id="KW-0812">Transmembrane</keyword>
<keyword evidence="3" id="KW-0479">Metal-binding</keyword>
<organism evidence="8 9">
    <name type="scientific">Seminavis robusta</name>
    <dbReference type="NCBI Taxonomy" id="568900"/>
    <lineage>
        <taxon>Eukaryota</taxon>
        <taxon>Sar</taxon>
        <taxon>Stramenopiles</taxon>
        <taxon>Ochrophyta</taxon>
        <taxon>Bacillariophyta</taxon>
        <taxon>Bacillariophyceae</taxon>
        <taxon>Bacillariophycidae</taxon>
        <taxon>Naviculales</taxon>
        <taxon>Naviculaceae</taxon>
        <taxon>Seminavis</taxon>
    </lineage>
</organism>
<dbReference type="SFLD" id="SFLDS00005">
    <property type="entry name" value="Isoprenoid_Synthase_Type_I"/>
    <property type="match status" value="1"/>
</dbReference>
<protein>
    <submittedName>
        <fullName evidence="8">Farnesyl pyrophosphate synthase</fullName>
    </submittedName>
</protein>
<dbReference type="InterPro" id="IPR039702">
    <property type="entry name" value="FPS1-like"/>
</dbReference>
<dbReference type="EMBL" id="CAICTM010000615">
    <property type="protein sequence ID" value="CAB9513825.1"/>
    <property type="molecule type" value="Genomic_DNA"/>
</dbReference>
<dbReference type="SFLD" id="SFLDG01017">
    <property type="entry name" value="Polyprenyl_Transferase_Like"/>
    <property type="match status" value="1"/>
</dbReference>
<proteinExistence type="inferred from homology"/>
<accession>A0A9N8E4P1</accession>
<feature type="transmembrane region" description="Helical" evidence="7">
    <location>
        <begin position="41"/>
        <end position="62"/>
    </location>
</feature>
<dbReference type="Pfam" id="PF00348">
    <property type="entry name" value="polyprenyl_synt"/>
    <property type="match status" value="1"/>
</dbReference>
<feature type="transmembrane region" description="Helical" evidence="7">
    <location>
        <begin position="293"/>
        <end position="311"/>
    </location>
</feature>
<dbReference type="PANTHER" id="PTHR11525:SF0">
    <property type="entry name" value="FARNESYL PYROPHOSPHATE SYNTHASE"/>
    <property type="match status" value="1"/>
</dbReference>
<evidence type="ECO:0000256" key="6">
    <source>
        <dbReference type="SAM" id="MobiDB-lite"/>
    </source>
</evidence>
<reference evidence="8" key="1">
    <citation type="submission" date="2020-06" db="EMBL/GenBank/DDBJ databases">
        <authorList>
            <consortium name="Plant Systems Biology data submission"/>
        </authorList>
    </citation>
    <scope>NUCLEOTIDE SEQUENCE</scope>
    <source>
        <strain evidence="8">D6</strain>
    </source>
</reference>
<dbReference type="GO" id="GO:0045337">
    <property type="term" value="P:farnesyl diphosphate biosynthetic process"/>
    <property type="evidence" value="ECO:0007669"/>
    <property type="project" value="TreeGrafter"/>
</dbReference>
<keyword evidence="9" id="KW-1185">Reference proteome</keyword>
<dbReference type="InterPro" id="IPR008949">
    <property type="entry name" value="Isoprenoid_synthase_dom_sf"/>
</dbReference>
<name>A0A9N8E4P1_9STRA</name>
<dbReference type="PROSITE" id="PS00444">
    <property type="entry name" value="POLYPRENYL_SYNTHASE_2"/>
    <property type="match status" value="1"/>
</dbReference>
<evidence type="ECO:0000256" key="3">
    <source>
        <dbReference type="ARBA" id="ARBA00022723"/>
    </source>
</evidence>
<dbReference type="CDD" id="cd00685">
    <property type="entry name" value="Trans_IPPS_HT"/>
    <property type="match status" value="1"/>
</dbReference>
<dbReference type="PROSITE" id="PS00723">
    <property type="entry name" value="POLYPRENYL_SYNTHASE_1"/>
    <property type="match status" value="1"/>
</dbReference>
<dbReference type="SUPFAM" id="SSF48576">
    <property type="entry name" value="Terpenoid synthases"/>
    <property type="match status" value="1"/>
</dbReference>